<dbReference type="SUPFAM" id="SSF50475">
    <property type="entry name" value="FMN-binding split barrel"/>
    <property type="match status" value="1"/>
</dbReference>
<protein>
    <submittedName>
        <fullName evidence="2">Pyridoxamine 5'-phosphate oxidase family protein</fullName>
    </submittedName>
</protein>
<organism evidence="2 3">
    <name type="scientific">Paenibacillus polymyxa</name>
    <name type="common">Bacillus polymyxa</name>
    <dbReference type="NCBI Taxonomy" id="1406"/>
    <lineage>
        <taxon>Bacteria</taxon>
        <taxon>Bacillati</taxon>
        <taxon>Bacillota</taxon>
        <taxon>Bacilli</taxon>
        <taxon>Bacillales</taxon>
        <taxon>Paenibacillaceae</taxon>
        <taxon>Paenibacillus</taxon>
    </lineage>
</organism>
<evidence type="ECO:0000259" key="1">
    <source>
        <dbReference type="Pfam" id="PF01243"/>
    </source>
</evidence>
<reference evidence="2" key="1">
    <citation type="submission" date="2020-12" db="EMBL/GenBank/DDBJ databases">
        <title>Paenibacillus polymyxa LMG 27872: a double-edged sword.</title>
        <authorList>
            <person name="Langendries S."/>
            <person name="Garcia Mendez S."/>
            <person name="Beirinckx S."/>
            <person name="Viaene T."/>
            <person name="Baeyen S."/>
            <person name="Goeminne G."/>
            <person name="Willems A."/>
            <person name="Debode J."/>
            <person name="Goormachtig S."/>
        </authorList>
    </citation>
    <scope>NUCLEOTIDE SEQUENCE</scope>
    <source>
        <strain evidence="2">LMG 27872</strain>
    </source>
</reference>
<gene>
    <name evidence="2" type="ORF">JDW19_20325</name>
</gene>
<dbReference type="AlphaFoldDB" id="A0A8I1IVJ9"/>
<dbReference type="InterPro" id="IPR012349">
    <property type="entry name" value="Split_barrel_FMN-bd"/>
</dbReference>
<feature type="domain" description="Pyridoxamine 5'-phosphate oxidase N-terminal" evidence="1">
    <location>
        <begin position="4"/>
        <end position="124"/>
    </location>
</feature>
<sequence length="144" mass="16857">MNQEEYSKWIKNVSIAYLATYDSFNNQPHVRPVDAGTVHNGYIYFSTFSNTDKVEQIRTCENVELTYFGDGAQLRMAGKAKRVSEKKEEDLFLENNPMIKETFSNEKRNQFVLFQVTPHAVRFMGEEDHQYSPVDWKQTDRIGM</sequence>
<dbReference type="RefSeq" id="WP_029517547.1">
    <property type="nucleotide sequence ID" value="NZ_JAEHFQ010000013.1"/>
</dbReference>
<dbReference type="Gene3D" id="2.30.110.10">
    <property type="entry name" value="Electron Transport, Fmn-binding Protein, Chain A"/>
    <property type="match status" value="1"/>
</dbReference>
<dbReference type="Proteomes" id="UP000650605">
    <property type="component" value="Unassembled WGS sequence"/>
</dbReference>
<dbReference type="EMBL" id="JAEHFQ010000013">
    <property type="protein sequence ID" value="MBM0635458.1"/>
    <property type="molecule type" value="Genomic_DNA"/>
</dbReference>
<dbReference type="Pfam" id="PF01243">
    <property type="entry name" value="PNPOx_N"/>
    <property type="match status" value="1"/>
</dbReference>
<name>A0A8I1IVJ9_PAEPO</name>
<dbReference type="InterPro" id="IPR011576">
    <property type="entry name" value="Pyridox_Oxase_N"/>
</dbReference>
<evidence type="ECO:0000313" key="3">
    <source>
        <dbReference type="Proteomes" id="UP000650605"/>
    </source>
</evidence>
<proteinExistence type="predicted"/>
<accession>A0A8I1IVJ9</accession>
<comment type="caution">
    <text evidence="2">The sequence shown here is derived from an EMBL/GenBank/DDBJ whole genome shotgun (WGS) entry which is preliminary data.</text>
</comment>
<evidence type="ECO:0000313" key="2">
    <source>
        <dbReference type="EMBL" id="MBM0635458.1"/>
    </source>
</evidence>